<dbReference type="EMBL" id="PXYX01000001">
    <property type="protein sequence ID" value="PSR29905.1"/>
    <property type="molecule type" value="Genomic_DNA"/>
</dbReference>
<protein>
    <submittedName>
        <fullName evidence="3">16S rRNA (Guanine(966)-N(2))-methyltransferase RsmD</fullName>
    </submittedName>
</protein>
<dbReference type="InterPro" id="IPR002052">
    <property type="entry name" value="DNA_methylase_N6_adenine_CS"/>
</dbReference>
<dbReference type="AlphaFoldDB" id="A0A2T2X603"/>
<dbReference type="InterPro" id="IPR029063">
    <property type="entry name" value="SAM-dependent_MTases_sf"/>
</dbReference>
<reference evidence="3 4" key="1">
    <citation type="journal article" date="2014" name="BMC Genomics">
        <title>Comparison of environmental and isolate Sulfobacillus genomes reveals diverse carbon, sulfur, nitrogen, and hydrogen metabolisms.</title>
        <authorList>
            <person name="Justice N.B."/>
            <person name="Norman A."/>
            <person name="Brown C.T."/>
            <person name="Singh A."/>
            <person name="Thomas B.C."/>
            <person name="Banfield J.F."/>
        </authorList>
    </citation>
    <scope>NUCLEOTIDE SEQUENCE [LARGE SCALE GENOMIC DNA]</scope>
    <source>
        <strain evidence="3">AMDSBA5</strain>
    </source>
</reference>
<gene>
    <name evidence="3" type="primary">rsmD</name>
    <name evidence="3" type="ORF">C7B47_00930</name>
</gene>
<organism evidence="3 4">
    <name type="scientific">Sulfobacillus thermosulfidooxidans</name>
    <dbReference type="NCBI Taxonomy" id="28034"/>
    <lineage>
        <taxon>Bacteria</taxon>
        <taxon>Bacillati</taxon>
        <taxon>Bacillota</taxon>
        <taxon>Clostridia</taxon>
        <taxon>Eubacteriales</taxon>
        <taxon>Clostridiales Family XVII. Incertae Sedis</taxon>
        <taxon>Sulfobacillus</taxon>
    </lineage>
</organism>
<proteinExistence type="predicted"/>
<dbReference type="PANTHER" id="PTHR43542:SF1">
    <property type="entry name" value="METHYLTRANSFERASE"/>
    <property type="match status" value="1"/>
</dbReference>
<dbReference type="GO" id="GO:0008168">
    <property type="term" value="F:methyltransferase activity"/>
    <property type="evidence" value="ECO:0007669"/>
    <property type="project" value="UniProtKB-KW"/>
</dbReference>
<sequence length="196" mass="21640">MKQKGRYSIRIVGGRFSGLRIIAPSGQLTRPTGERVREAVFNSLQGWVSGVRVLDLYAGSGAMGLESLSWGASYCLFVEPNRQALNAIRTNILHLNVKEMTELWSMTAEQAVERLQALDASFDLIICDPPWRQGLSPTVRMALVHLLTADGIALIEHPSGTDFGPFEGLHLSKQRKYGGTTLSYWVHEDSLALPES</sequence>
<dbReference type="GO" id="GO:0031167">
    <property type="term" value="P:rRNA methylation"/>
    <property type="evidence" value="ECO:0007669"/>
    <property type="project" value="InterPro"/>
</dbReference>
<dbReference type="InterPro" id="IPR004398">
    <property type="entry name" value="RNA_MeTrfase_RsmD"/>
</dbReference>
<dbReference type="SUPFAM" id="SSF53335">
    <property type="entry name" value="S-adenosyl-L-methionine-dependent methyltransferases"/>
    <property type="match status" value="1"/>
</dbReference>
<comment type="caution">
    <text evidence="3">The sequence shown here is derived from an EMBL/GenBank/DDBJ whole genome shotgun (WGS) entry which is preliminary data.</text>
</comment>
<evidence type="ECO:0000256" key="2">
    <source>
        <dbReference type="ARBA" id="ARBA00022679"/>
    </source>
</evidence>
<dbReference type="NCBIfam" id="TIGR00095">
    <property type="entry name" value="16S rRNA (guanine(966)-N(2))-methyltransferase RsmD"/>
    <property type="match status" value="1"/>
</dbReference>
<evidence type="ECO:0000313" key="4">
    <source>
        <dbReference type="Proteomes" id="UP000242705"/>
    </source>
</evidence>
<dbReference type="CDD" id="cd02440">
    <property type="entry name" value="AdoMet_MTases"/>
    <property type="match status" value="1"/>
</dbReference>
<dbReference type="GO" id="GO:0003676">
    <property type="term" value="F:nucleic acid binding"/>
    <property type="evidence" value="ECO:0007669"/>
    <property type="project" value="InterPro"/>
</dbReference>
<dbReference type="PIRSF" id="PIRSF004553">
    <property type="entry name" value="CHP00095"/>
    <property type="match status" value="1"/>
</dbReference>
<keyword evidence="2 3" id="KW-0808">Transferase</keyword>
<dbReference type="PROSITE" id="PS00092">
    <property type="entry name" value="N6_MTASE"/>
    <property type="match status" value="1"/>
</dbReference>
<accession>A0A2T2X603</accession>
<evidence type="ECO:0000313" key="3">
    <source>
        <dbReference type="EMBL" id="PSR29905.1"/>
    </source>
</evidence>
<dbReference type="Pfam" id="PF03602">
    <property type="entry name" value="Cons_hypoth95"/>
    <property type="match status" value="1"/>
</dbReference>
<dbReference type="Proteomes" id="UP000242705">
    <property type="component" value="Unassembled WGS sequence"/>
</dbReference>
<name>A0A2T2X603_SULTH</name>
<dbReference type="PANTHER" id="PTHR43542">
    <property type="entry name" value="METHYLTRANSFERASE"/>
    <property type="match status" value="1"/>
</dbReference>
<dbReference type="Gene3D" id="3.40.50.150">
    <property type="entry name" value="Vaccinia Virus protein VP39"/>
    <property type="match status" value="1"/>
</dbReference>
<evidence type="ECO:0000256" key="1">
    <source>
        <dbReference type="ARBA" id="ARBA00022603"/>
    </source>
</evidence>
<keyword evidence="1 3" id="KW-0489">Methyltransferase</keyword>